<dbReference type="STRING" id="930990.A0A067MSJ1"/>
<sequence length="268" mass="29761">MAEVRRPERFRILIIGRANAGKTTILRAVCGVDEEPEVYDQEGNKVSGSAIGRRGWKHCIDYELRFPSNPGFVFHDSRGFESGAVEELELVRKFIQEQANLGSVSKQLHAIWYKVRLNPLPVITAHALLSQSRYCFPADIPVIAVFTKFDALDSAAFTALSGPGVSFEEAKAMAPKHATEKFNAEYLPLVESLAHPPKAVVCLRNMHNRTSPAVIQKAVSELVEKTEAALDTDALRVLLVQAQRVNVELCMKAAVNRWASKVYVKSFI</sequence>
<dbReference type="InParanoid" id="A0A067MSJ1"/>
<dbReference type="SUPFAM" id="SSF52540">
    <property type="entry name" value="P-loop containing nucleoside triphosphate hydrolases"/>
    <property type="match status" value="1"/>
</dbReference>
<dbReference type="CDD" id="cd00882">
    <property type="entry name" value="Ras_like_GTPase"/>
    <property type="match status" value="1"/>
</dbReference>
<accession>A0A067MSJ1</accession>
<name>A0A067MSJ1_BOTB1</name>
<dbReference type="AlphaFoldDB" id="A0A067MSJ1"/>
<gene>
    <name evidence="1" type="ORF">BOTBODRAFT_105144</name>
</gene>
<dbReference type="EMBL" id="KL198023">
    <property type="protein sequence ID" value="KDQ17675.1"/>
    <property type="molecule type" value="Genomic_DNA"/>
</dbReference>
<dbReference type="Proteomes" id="UP000027195">
    <property type="component" value="Unassembled WGS sequence"/>
</dbReference>
<evidence type="ECO:0000313" key="2">
    <source>
        <dbReference type="Proteomes" id="UP000027195"/>
    </source>
</evidence>
<organism evidence="1 2">
    <name type="scientific">Botryobasidium botryosum (strain FD-172 SS1)</name>
    <dbReference type="NCBI Taxonomy" id="930990"/>
    <lineage>
        <taxon>Eukaryota</taxon>
        <taxon>Fungi</taxon>
        <taxon>Dikarya</taxon>
        <taxon>Basidiomycota</taxon>
        <taxon>Agaricomycotina</taxon>
        <taxon>Agaricomycetes</taxon>
        <taxon>Cantharellales</taxon>
        <taxon>Botryobasidiaceae</taxon>
        <taxon>Botryobasidium</taxon>
    </lineage>
</organism>
<dbReference type="HOGENOM" id="CLU_023805_1_0_1"/>
<proteinExistence type="predicted"/>
<dbReference type="Gene3D" id="3.40.50.300">
    <property type="entry name" value="P-loop containing nucleotide triphosphate hydrolases"/>
    <property type="match status" value="1"/>
</dbReference>
<keyword evidence="2" id="KW-1185">Reference proteome</keyword>
<protein>
    <submittedName>
        <fullName evidence="1">Uncharacterized protein</fullName>
    </submittedName>
</protein>
<evidence type="ECO:0000313" key="1">
    <source>
        <dbReference type="EMBL" id="KDQ17675.1"/>
    </source>
</evidence>
<dbReference type="OrthoDB" id="59699at2759"/>
<reference evidence="2" key="1">
    <citation type="journal article" date="2014" name="Proc. Natl. Acad. Sci. U.S.A.">
        <title>Extensive sampling of basidiomycete genomes demonstrates inadequacy of the white-rot/brown-rot paradigm for wood decay fungi.</title>
        <authorList>
            <person name="Riley R."/>
            <person name="Salamov A.A."/>
            <person name="Brown D.W."/>
            <person name="Nagy L.G."/>
            <person name="Floudas D."/>
            <person name="Held B.W."/>
            <person name="Levasseur A."/>
            <person name="Lombard V."/>
            <person name="Morin E."/>
            <person name="Otillar R."/>
            <person name="Lindquist E.A."/>
            <person name="Sun H."/>
            <person name="LaButti K.M."/>
            <person name="Schmutz J."/>
            <person name="Jabbour D."/>
            <person name="Luo H."/>
            <person name="Baker S.E."/>
            <person name="Pisabarro A.G."/>
            <person name="Walton J.D."/>
            <person name="Blanchette R.A."/>
            <person name="Henrissat B."/>
            <person name="Martin F."/>
            <person name="Cullen D."/>
            <person name="Hibbett D.S."/>
            <person name="Grigoriev I.V."/>
        </authorList>
    </citation>
    <scope>NUCLEOTIDE SEQUENCE [LARGE SCALE GENOMIC DNA]</scope>
    <source>
        <strain evidence="2">FD-172 SS1</strain>
    </source>
</reference>
<dbReference type="InterPro" id="IPR027417">
    <property type="entry name" value="P-loop_NTPase"/>
</dbReference>